<name>A0A1B8HAB5_9GAMM</name>
<protein>
    <submittedName>
        <fullName evidence="1">Uncharacterized protein</fullName>
    </submittedName>
</protein>
<accession>A0A1B8HAB5</accession>
<evidence type="ECO:0000313" key="1">
    <source>
        <dbReference type="EMBL" id="OBU06013.1"/>
    </source>
</evidence>
<reference evidence="1 2" key="1">
    <citation type="submission" date="2016-06" db="EMBL/GenBank/DDBJ databases">
        <authorList>
            <person name="Kjaerup R.B."/>
            <person name="Dalgaard T.S."/>
            <person name="Juul-Madsen H.R."/>
        </authorList>
    </citation>
    <scope>NUCLEOTIDE SEQUENCE [LARGE SCALE GENOMIC DNA]</scope>
    <source>
        <strain evidence="1 2">GCSL-Mp3</strain>
    </source>
</reference>
<organism evidence="1 2">
    <name type="scientific">Morganella psychrotolerans</name>
    <dbReference type="NCBI Taxonomy" id="368603"/>
    <lineage>
        <taxon>Bacteria</taxon>
        <taxon>Pseudomonadati</taxon>
        <taxon>Pseudomonadota</taxon>
        <taxon>Gammaproteobacteria</taxon>
        <taxon>Enterobacterales</taxon>
        <taxon>Morganellaceae</taxon>
        <taxon>Morganella</taxon>
    </lineage>
</organism>
<comment type="caution">
    <text evidence="1">The sequence shown here is derived from an EMBL/GenBank/DDBJ whole genome shotgun (WGS) entry which is preliminary data.</text>
</comment>
<dbReference type="Proteomes" id="UP000092247">
    <property type="component" value="Unassembled WGS sequence"/>
</dbReference>
<sequence length="61" mass="6980">MNYSFYQLQITPAVKWGMHCTKASDFPSENGTRQRSDKLKTPAQRCAGISEMTDMKMYKNG</sequence>
<dbReference type="AlphaFoldDB" id="A0A1B8HAB5"/>
<evidence type="ECO:0000313" key="2">
    <source>
        <dbReference type="Proteomes" id="UP000092247"/>
    </source>
</evidence>
<dbReference type="EMBL" id="LZEX01000023">
    <property type="protein sequence ID" value="OBU06013.1"/>
    <property type="molecule type" value="Genomic_DNA"/>
</dbReference>
<gene>
    <name evidence="1" type="ORF">AYY17_06730</name>
</gene>
<proteinExistence type="predicted"/>